<dbReference type="AlphaFoldDB" id="A0A915Z5B5"/>
<reference evidence="2" key="1">
    <citation type="submission" date="2020-05" db="EMBL/GenBank/DDBJ databases">
        <authorList>
            <person name="Rincon C."/>
            <person name="Sanders R I."/>
            <person name="Robbins C."/>
            <person name="Chaturvedi A."/>
        </authorList>
    </citation>
    <scope>NUCLEOTIDE SEQUENCE</scope>
    <source>
        <strain evidence="2">CHB12</strain>
    </source>
</reference>
<dbReference type="OrthoDB" id="10312558at2759"/>
<evidence type="ECO:0000313" key="2">
    <source>
        <dbReference type="EMBL" id="CAB5361553.1"/>
    </source>
</evidence>
<name>A0A915Z5B5_9GLOM</name>
<dbReference type="EMBL" id="CAGKOT010000016">
    <property type="protein sequence ID" value="CAB5361553.1"/>
    <property type="molecule type" value="Genomic_DNA"/>
</dbReference>
<protein>
    <submittedName>
        <fullName evidence="2">Uncharacterized protein</fullName>
    </submittedName>
</protein>
<gene>
    <name evidence="2" type="ORF">CHRIB12_LOCUS8752</name>
</gene>
<dbReference type="Proteomes" id="UP000684084">
    <property type="component" value="Unassembled WGS sequence"/>
</dbReference>
<comment type="caution">
    <text evidence="2">The sequence shown here is derived from an EMBL/GenBank/DDBJ whole genome shotgun (WGS) entry which is preliminary data.</text>
</comment>
<organism evidence="2 3">
    <name type="scientific">Rhizophagus irregularis</name>
    <dbReference type="NCBI Taxonomy" id="588596"/>
    <lineage>
        <taxon>Eukaryota</taxon>
        <taxon>Fungi</taxon>
        <taxon>Fungi incertae sedis</taxon>
        <taxon>Mucoromycota</taxon>
        <taxon>Glomeromycotina</taxon>
        <taxon>Glomeromycetes</taxon>
        <taxon>Glomerales</taxon>
        <taxon>Glomeraceae</taxon>
        <taxon>Rhizophagus</taxon>
    </lineage>
</organism>
<evidence type="ECO:0000256" key="1">
    <source>
        <dbReference type="SAM" id="MobiDB-lite"/>
    </source>
</evidence>
<accession>A0A915Z5B5</accession>
<feature type="region of interest" description="Disordered" evidence="1">
    <location>
        <begin position="139"/>
        <end position="159"/>
    </location>
</feature>
<sequence>MAFSSITNLSKAFHEGDDLDTAVNRALYYELVNHTFRKYSSFSLTEEDIARTVEKASGDGEYLTNLLMEHHEALSTFSIGDIQSLYHLLFLFYESFNFIQASVSKGWKALAKVYATTDDITKTNTRRVQICRGSTDGNRNFRSAKNAQTPIKSCSTTRGTNQKPLNYRHSIYAQR</sequence>
<proteinExistence type="predicted"/>
<evidence type="ECO:0000313" key="3">
    <source>
        <dbReference type="Proteomes" id="UP000684084"/>
    </source>
</evidence>